<name>A0A1R3GWK9_COCAP</name>
<comment type="caution">
    <text evidence="1">The sequence shown here is derived from an EMBL/GenBank/DDBJ whole genome shotgun (WGS) entry which is preliminary data.</text>
</comment>
<dbReference type="EMBL" id="AWWV01013254">
    <property type="protein sequence ID" value="OMO62380.1"/>
    <property type="molecule type" value="Genomic_DNA"/>
</dbReference>
<evidence type="ECO:0000313" key="1">
    <source>
        <dbReference type="EMBL" id="OMO62380.1"/>
    </source>
</evidence>
<evidence type="ECO:0008006" key="3">
    <source>
        <dbReference type="Google" id="ProtNLM"/>
    </source>
</evidence>
<dbReference type="Proteomes" id="UP000188268">
    <property type="component" value="Unassembled WGS sequence"/>
</dbReference>
<proteinExistence type="predicted"/>
<dbReference type="Gramene" id="OMO62380">
    <property type="protein sequence ID" value="OMO62380"/>
    <property type="gene ID" value="CCACVL1_22868"/>
</dbReference>
<dbReference type="AlphaFoldDB" id="A0A1R3GWK9"/>
<organism evidence="1 2">
    <name type="scientific">Corchorus capsularis</name>
    <name type="common">Jute</name>
    <dbReference type="NCBI Taxonomy" id="210143"/>
    <lineage>
        <taxon>Eukaryota</taxon>
        <taxon>Viridiplantae</taxon>
        <taxon>Streptophyta</taxon>
        <taxon>Embryophyta</taxon>
        <taxon>Tracheophyta</taxon>
        <taxon>Spermatophyta</taxon>
        <taxon>Magnoliopsida</taxon>
        <taxon>eudicotyledons</taxon>
        <taxon>Gunneridae</taxon>
        <taxon>Pentapetalae</taxon>
        <taxon>rosids</taxon>
        <taxon>malvids</taxon>
        <taxon>Malvales</taxon>
        <taxon>Malvaceae</taxon>
        <taxon>Grewioideae</taxon>
        <taxon>Apeibeae</taxon>
        <taxon>Corchorus</taxon>
    </lineage>
</organism>
<dbReference type="OrthoDB" id="1746449at2759"/>
<keyword evidence="2" id="KW-1185">Reference proteome</keyword>
<dbReference type="STRING" id="210143.A0A1R3GWK9"/>
<gene>
    <name evidence="1" type="ORF">CCACVL1_22868</name>
</gene>
<sequence length="127" mass="14986">MDISCCSKLESIIEPCGLDQSHKSSTKFVFPQVRYLRFDSLRKLKSFYPRMHITEWPSLKEFRVTKCNNVKIFALKNLNSQLEIPVDEQPLFWFSEDAFPCLEESYTDQDDAEEIFELAKYQESTIN</sequence>
<accession>A0A1R3GWK9</accession>
<evidence type="ECO:0000313" key="2">
    <source>
        <dbReference type="Proteomes" id="UP000188268"/>
    </source>
</evidence>
<reference evidence="1 2" key="1">
    <citation type="submission" date="2013-09" db="EMBL/GenBank/DDBJ databases">
        <title>Corchorus capsularis genome sequencing.</title>
        <authorList>
            <person name="Alam M."/>
            <person name="Haque M.S."/>
            <person name="Islam M.S."/>
            <person name="Emdad E.M."/>
            <person name="Islam M.M."/>
            <person name="Ahmed B."/>
            <person name="Halim A."/>
            <person name="Hossen Q.M.M."/>
            <person name="Hossain M.Z."/>
            <person name="Ahmed R."/>
            <person name="Khan M.M."/>
            <person name="Islam R."/>
            <person name="Rashid M.M."/>
            <person name="Khan S.A."/>
            <person name="Rahman M.S."/>
            <person name="Alam M."/>
        </authorList>
    </citation>
    <scope>NUCLEOTIDE SEQUENCE [LARGE SCALE GENOMIC DNA]</scope>
    <source>
        <strain evidence="2">cv. CVL-1</strain>
        <tissue evidence="1">Whole seedling</tissue>
    </source>
</reference>
<protein>
    <recommendedName>
        <fullName evidence="3">Disease resistance protein</fullName>
    </recommendedName>
</protein>